<dbReference type="Proteomes" id="UP001365128">
    <property type="component" value="Unassembled WGS sequence"/>
</dbReference>
<comment type="caution">
    <text evidence="3">The sequence shown here is derived from an EMBL/GenBank/DDBJ whole genome shotgun (WGS) entry which is preliminary data.</text>
</comment>
<dbReference type="EMBL" id="JBBPDW010000040">
    <property type="protein sequence ID" value="KAK7535447.1"/>
    <property type="molecule type" value="Genomic_DNA"/>
</dbReference>
<evidence type="ECO:0000256" key="2">
    <source>
        <dbReference type="SAM" id="Phobius"/>
    </source>
</evidence>
<keyword evidence="2" id="KW-1133">Transmembrane helix</keyword>
<feature type="compositionally biased region" description="Basic and acidic residues" evidence="1">
    <location>
        <begin position="56"/>
        <end position="71"/>
    </location>
</feature>
<keyword evidence="2" id="KW-0472">Membrane</keyword>
<proteinExistence type="predicted"/>
<name>A0ABR1LJT4_9PEZI</name>
<keyword evidence="2" id="KW-0812">Transmembrane</keyword>
<accession>A0ABR1LJT4</accession>
<evidence type="ECO:0000256" key="1">
    <source>
        <dbReference type="SAM" id="MobiDB-lite"/>
    </source>
</evidence>
<evidence type="ECO:0000313" key="3">
    <source>
        <dbReference type="EMBL" id="KAK7535447.1"/>
    </source>
</evidence>
<organism evidence="3 4">
    <name type="scientific">Phyllosticta citricarpa</name>
    <dbReference type="NCBI Taxonomy" id="55181"/>
    <lineage>
        <taxon>Eukaryota</taxon>
        <taxon>Fungi</taxon>
        <taxon>Dikarya</taxon>
        <taxon>Ascomycota</taxon>
        <taxon>Pezizomycotina</taxon>
        <taxon>Dothideomycetes</taxon>
        <taxon>Dothideomycetes incertae sedis</taxon>
        <taxon>Botryosphaeriales</taxon>
        <taxon>Phyllostictaceae</taxon>
        <taxon>Phyllosticta</taxon>
    </lineage>
</organism>
<protein>
    <submittedName>
        <fullName evidence="3">Uncharacterized protein</fullName>
    </submittedName>
</protein>
<gene>
    <name evidence="3" type="ORF">IWX46DRAFT_584120</name>
</gene>
<reference evidence="3 4" key="1">
    <citation type="submission" date="2024-04" db="EMBL/GenBank/DDBJ databases">
        <title>Phyllosticta paracitricarpa is synonymous to the EU quarantine fungus P. citricarpa based on phylogenomic analyses.</title>
        <authorList>
            <consortium name="Lawrence Berkeley National Laboratory"/>
            <person name="Van Ingen-Buijs V.A."/>
            <person name="Van Westerhoven A.C."/>
            <person name="Haridas S."/>
            <person name="Skiadas P."/>
            <person name="Martin F."/>
            <person name="Groenewald J.Z."/>
            <person name="Crous P.W."/>
            <person name="Seidl M.F."/>
        </authorList>
    </citation>
    <scope>NUCLEOTIDE SEQUENCE [LARGE SCALE GENOMIC DNA]</scope>
    <source>
        <strain evidence="3 4">CBS 122670</strain>
    </source>
</reference>
<feature type="region of interest" description="Disordered" evidence="1">
    <location>
        <begin position="1"/>
        <end position="92"/>
    </location>
</feature>
<feature type="transmembrane region" description="Helical" evidence="2">
    <location>
        <begin position="156"/>
        <end position="177"/>
    </location>
</feature>
<evidence type="ECO:0000313" key="4">
    <source>
        <dbReference type="Proteomes" id="UP001365128"/>
    </source>
</evidence>
<sequence length="189" mass="20697">MHVYNGQARSSGERGRGGVCRPAGGRTGPATPPYQMCTRRERESVCTRAQRTRVGGLEREIHRERERERPKSIRPAGQRRKTCGRGCERASSTTAGTSARSVCRLFRAGERAATLLQSIEMPDGVSRPVDPFSLVLAAGCLFASERARRKLKVLKLACLLACLPACLPATRFSFVAFDGRPVVLRLVGQ</sequence>
<keyword evidence="4" id="KW-1185">Reference proteome</keyword>